<protein>
    <recommendedName>
        <fullName evidence="6 10">UDP-glucose 4-epimerase</fullName>
        <ecNumber evidence="5 10">5.1.3.2</ecNumber>
    </recommendedName>
</protein>
<evidence type="ECO:0000256" key="7">
    <source>
        <dbReference type="ARBA" id="ARBA00023027"/>
    </source>
</evidence>
<comment type="caution">
    <text evidence="12">The sequence shown here is derived from an EMBL/GenBank/DDBJ whole genome shotgun (WGS) entry which is preliminary data.</text>
</comment>
<dbReference type="EMBL" id="MGHF01000034">
    <property type="protein sequence ID" value="OGM61646.1"/>
    <property type="molecule type" value="Genomic_DNA"/>
</dbReference>
<evidence type="ECO:0000313" key="12">
    <source>
        <dbReference type="EMBL" id="OGM61646.1"/>
    </source>
</evidence>
<evidence type="ECO:0000256" key="8">
    <source>
        <dbReference type="ARBA" id="ARBA00023235"/>
    </source>
</evidence>
<dbReference type="PANTHER" id="PTHR43725">
    <property type="entry name" value="UDP-GLUCOSE 4-EPIMERASE"/>
    <property type="match status" value="1"/>
</dbReference>
<dbReference type="Gene3D" id="3.40.50.720">
    <property type="entry name" value="NAD(P)-binding Rossmann-like Domain"/>
    <property type="match status" value="1"/>
</dbReference>
<dbReference type="Gene3D" id="3.90.25.10">
    <property type="entry name" value="UDP-galactose 4-epimerase, domain 1"/>
    <property type="match status" value="1"/>
</dbReference>
<comment type="cofactor">
    <cofactor evidence="2 10">
        <name>NAD(+)</name>
        <dbReference type="ChEBI" id="CHEBI:57540"/>
    </cofactor>
</comment>
<dbReference type="CDD" id="cd05247">
    <property type="entry name" value="UDP_G4E_1_SDR_e"/>
    <property type="match status" value="1"/>
</dbReference>
<organism evidence="12 13">
    <name type="scientific">Candidatus Woesebacteria bacterium RIFCSPLOWO2_01_FULL_39_21</name>
    <dbReference type="NCBI Taxonomy" id="1802519"/>
    <lineage>
        <taxon>Bacteria</taxon>
        <taxon>Candidatus Woeseibacteriota</taxon>
    </lineage>
</organism>
<evidence type="ECO:0000256" key="2">
    <source>
        <dbReference type="ARBA" id="ARBA00001911"/>
    </source>
</evidence>
<dbReference type="PANTHER" id="PTHR43725:SF53">
    <property type="entry name" value="UDP-ARABINOSE 4-EPIMERASE 1"/>
    <property type="match status" value="1"/>
</dbReference>
<evidence type="ECO:0000313" key="13">
    <source>
        <dbReference type="Proteomes" id="UP000177082"/>
    </source>
</evidence>
<dbReference type="InterPro" id="IPR005886">
    <property type="entry name" value="UDP_G4E"/>
</dbReference>
<dbReference type="STRING" id="1802519.A2961_03830"/>
<dbReference type="GO" id="GO:0003978">
    <property type="term" value="F:UDP-glucose 4-epimerase activity"/>
    <property type="evidence" value="ECO:0007669"/>
    <property type="project" value="UniProtKB-UniRule"/>
</dbReference>
<sequence>MNILVTGGAGYVGSHCVEELVKEGFDVTVFDNLSLGHRRAIPSKAVFLKGDLKNKSEISRALQSSKFDAVMHFASYSLVGESVGDPFKYLKENTFNALNLLEAMLNANVKKFILSSTANLFDKPKKIPITEDELVNPGSPYGESKHIIERYLYWLDKIYDFRYASLRYFNAAGASPTGERGEDHKPETHLIPIIFQVVLGKKDKLTIYGSDYRTPDGTCIRDYIHVNDLARAHILSLYALDKKSVVYNLGSGKGYSVKEVLREVEKVTGRKVKYEIGQRRPGDPAILIASSKKIQKELGWKQKYELREIIETAYNWHKNNPAGYKV</sequence>
<dbReference type="EC" id="5.1.3.2" evidence="5 10"/>
<comment type="subunit">
    <text evidence="10">Homodimer.</text>
</comment>
<keyword evidence="8 10" id="KW-0413">Isomerase</keyword>
<evidence type="ECO:0000256" key="9">
    <source>
        <dbReference type="ARBA" id="ARBA00023277"/>
    </source>
</evidence>
<keyword evidence="7 10" id="KW-0520">NAD</keyword>
<evidence type="ECO:0000256" key="5">
    <source>
        <dbReference type="ARBA" id="ARBA00013189"/>
    </source>
</evidence>
<feature type="domain" description="NAD-dependent epimerase/dehydratase" evidence="11">
    <location>
        <begin position="3"/>
        <end position="250"/>
    </location>
</feature>
<comment type="catalytic activity">
    <reaction evidence="1 10">
        <text>UDP-alpha-D-glucose = UDP-alpha-D-galactose</text>
        <dbReference type="Rhea" id="RHEA:22168"/>
        <dbReference type="ChEBI" id="CHEBI:58885"/>
        <dbReference type="ChEBI" id="CHEBI:66914"/>
        <dbReference type="EC" id="5.1.3.2"/>
    </reaction>
</comment>
<dbReference type="UniPathway" id="UPA00214"/>
<evidence type="ECO:0000256" key="1">
    <source>
        <dbReference type="ARBA" id="ARBA00000083"/>
    </source>
</evidence>
<dbReference type="NCBIfam" id="TIGR01179">
    <property type="entry name" value="galE"/>
    <property type="match status" value="1"/>
</dbReference>
<name>A0A1F8BC72_9BACT</name>
<gene>
    <name evidence="12" type="ORF">A2961_03830</name>
</gene>
<evidence type="ECO:0000256" key="10">
    <source>
        <dbReference type="RuleBase" id="RU366046"/>
    </source>
</evidence>
<accession>A0A1F8BC72</accession>
<dbReference type="InterPro" id="IPR001509">
    <property type="entry name" value="Epimerase_deHydtase"/>
</dbReference>
<proteinExistence type="inferred from homology"/>
<dbReference type="FunFam" id="3.90.25.10:FF:000028">
    <property type="entry name" value="UDP-glucose 4-epimerase GalE"/>
    <property type="match status" value="1"/>
</dbReference>
<comment type="similarity">
    <text evidence="4 10">Belongs to the NAD(P)-dependent epimerase/dehydratase family.</text>
</comment>
<evidence type="ECO:0000256" key="3">
    <source>
        <dbReference type="ARBA" id="ARBA00004947"/>
    </source>
</evidence>
<dbReference type="AlphaFoldDB" id="A0A1F8BC72"/>
<evidence type="ECO:0000256" key="4">
    <source>
        <dbReference type="ARBA" id="ARBA00007637"/>
    </source>
</evidence>
<dbReference type="GO" id="GO:0033499">
    <property type="term" value="P:galactose catabolic process via UDP-galactose, Leloir pathway"/>
    <property type="evidence" value="ECO:0007669"/>
    <property type="project" value="TreeGrafter"/>
</dbReference>
<dbReference type="Pfam" id="PF01370">
    <property type="entry name" value="Epimerase"/>
    <property type="match status" value="1"/>
</dbReference>
<dbReference type="InterPro" id="IPR036291">
    <property type="entry name" value="NAD(P)-bd_dom_sf"/>
</dbReference>
<reference evidence="12 13" key="1">
    <citation type="journal article" date="2016" name="Nat. Commun.">
        <title>Thousands of microbial genomes shed light on interconnected biogeochemical processes in an aquifer system.</title>
        <authorList>
            <person name="Anantharaman K."/>
            <person name="Brown C.T."/>
            <person name="Hug L.A."/>
            <person name="Sharon I."/>
            <person name="Castelle C.J."/>
            <person name="Probst A.J."/>
            <person name="Thomas B.C."/>
            <person name="Singh A."/>
            <person name="Wilkins M.J."/>
            <person name="Karaoz U."/>
            <person name="Brodie E.L."/>
            <person name="Williams K.H."/>
            <person name="Hubbard S.S."/>
            <person name="Banfield J.F."/>
        </authorList>
    </citation>
    <scope>NUCLEOTIDE SEQUENCE [LARGE SCALE GENOMIC DNA]</scope>
</reference>
<evidence type="ECO:0000256" key="6">
    <source>
        <dbReference type="ARBA" id="ARBA00018569"/>
    </source>
</evidence>
<evidence type="ECO:0000259" key="11">
    <source>
        <dbReference type="Pfam" id="PF01370"/>
    </source>
</evidence>
<keyword evidence="9 10" id="KW-0119">Carbohydrate metabolism</keyword>
<comment type="pathway">
    <text evidence="3 10">Carbohydrate metabolism; galactose metabolism.</text>
</comment>
<dbReference type="SUPFAM" id="SSF51735">
    <property type="entry name" value="NAD(P)-binding Rossmann-fold domains"/>
    <property type="match status" value="1"/>
</dbReference>
<dbReference type="Proteomes" id="UP000177082">
    <property type="component" value="Unassembled WGS sequence"/>
</dbReference>